<dbReference type="EMBL" id="AP019514">
    <property type="protein sequence ID" value="BBI61360.1"/>
    <property type="molecule type" value="Genomic_DNA"/>
</dbReference>
<dbReference type="InterPro" id="IPR000182">
    <property type="entry name" value="GNAT_dom"/>
</dbReference>
<evidence type="ECO:0000313" key="3">
    <source>
        <dbReference type="Proteomes" id="UP000320231"/>
    </source>
</evidence>
<dbReference type="SUPFAM" id="SSF55729">
    <property type="entry name" value="Acyl-CoA N-acyltransferases (Nat)"/>
    <property type="match status" value="1"/>
</dbReference>
<dbReference type="GO" id="GO:0016747">
    <property type="term" value="F:acyltransferase activity, transferring groups other than amino-acyl groups"/>
    <property type="evidence" value="ECO:0007669"/>
    <property type="project" value="InterPro"/>
</dbReference>
<dbReference type="AlphaFoldDB" id="A0A455U5E4"/>
<dbReference type="Gene3D" id="3.40.630.30">
    <property type="match status" value="1"/>
</dbReference>
<accession>A0A455U5E4</accession>
<evidence type="ECO:0000313" key="2">
    <source>
        <dbReference type="EMBL" id="BBI61360.1"/>
    </source>
</evidence>
<dbReference type="KEGG" id="hsr:HSBAA_26660"/>
<organism evidence="2 3">
    <name type="scientific">Vreelandella sulfidaeris</name>
    <dbReference type="NCBI Taxonomy" id="115553"/>
    <lineage>
        <taxon>Bacteria</taxon>
        <taxon>Pseudomonadati</taxon>
        <taxon>Pseudomonadota</taxon>
        <taxon>Gammaproteobacteria</taxon>
        <taxon>Oceanospirillales</taxon>
        <taxon>Halomonadaceae</taxon>
        <taxon>Vreelandella</taxon>
    </lineage>
</organism>
<feature type="domain" description="N-acetyltransferase" evidence="1">
    <location>
        <begin position="2"/>
        <end position="51"/>
    </location>
</feature>
<reference evidence="2 3" key="1">
    <citation type="journal article" date="2019" name="Microbiol. Resour. Announc.">
        <title>Complete Genome Sequence of Halomonas sulfidaeris Strain Esulfide1 Isolated from a Metal Sulfide Rock at a Depth of 2,200 Meters, Obtained Using Nanopore Sequencing.</title>
        <authorList>
            <person name="Saito M."/>
            <person name="Nishigata A."/>
            <person name="Galipon J."/>
            <person name="Arakawa K."/>
        </authorList>
    </citation>
    <scope>NUCLEOTIDE SEQUENCE [LARGE SCALE GENOMIC DNA]</scope>
    <source>
        <strain evidence="2 3">ATCC BAA-803</strain>
    </source>
</reference>
<proteinExistence type="predicted"/>
<dbReference type="InterPro" id="IPR016181">
    <property type="entry name" value="Acyl_CoA_acyltransferase"/>
</dbReference>
<sequence length="62" mass="6809">MVAVEGGGVVGYAYATQWKERSAYRFSVEVSVYFSSQVQGKGLGAKLYETLFPSSMKADFTQ</sequence>
<evidence type="ECO:0000259" key="1">
    <source>
        <dbReference type="Pfam" id="PF00583"/>
    </source>
</evidence>
<protein>
    <recommendedName>
        <fullName evidence="1">N-acetyltransferase domain-containing protein</fullName>
    </recommendedName>
</protein>
<gene>
    <name evidence="2" type="ORF">HSBAA_26660</name>
</gene>
<name>A0A455U5E4_9GAMM</name>
<dbReference type="Pfam" id="PF00583">
    <property type="entry name" value="Acetyltransf_1"/>
    <property type="match status" value="1"/>
</dbReference>
<dbReference type="Proteomes" id="UP000320231">
    <property type="component" value="Chromosome"/>
</dbReference>